<accession>A0A640VJM6</accession>
<name>A0A640VJM6_9RHOB</name>
<dbReference type="Pfam" id="PF03099">
    <property type="entry name" value="BPL_LplA_LipB"/>
    <property type="match status" value="1"/>
</dbReference>
<evidence type="ECO:0000259" key="5">
    <source>
        <dbReference type="PROSITE" id="PS51733"/>
    </source>
</evidence>
<dbReference type="InterPro" id="IPR004143">
    <property type="entry name" value="BPL_LPL_catalytic"/>
</dbReference>
<dbReference type="Gene3D" id="2.30.30.100">
    <property type="match status" value="1"/>
</dbReference>
<dbReference type="Gene3D" id="3.30.930.10">
    <property type="entry name" value="Bira Bifunctional Protein, Domain 2"/>
    <property type="match status" value="1"/>
</dbReference>
<feature type="domain" description="BPL/LPL catalytic" evidence="5">
    <location>
        <begin position="1"/>
        <end position="186"/>
    </location>
</feature>
<dbReference type="Proteomes" id="UP000436522">
    <property type="component" value="Unassembled WGS sequence"/>
</dbReference>
<dbReference type="EC" id="6.3.4.15" evidence="3"/>
<dbReference type="InterPro" id="IPR003142">
    <property type="entry name" value="BPL_C"/>
</dbReference>
<dbReference type="InterPro" id="IPR045864">
    <property type="entry name" value="aa-tRNA-synth_II/BPL/LPL"/>
</dbReference>
<dbReference type="PROSITE" id="PS51733">
    <property type="entry name" value="BPL_LPL_CATALYTIC"/>
    <property type="match status" value="1"/>
</dbReference>
<dbReference type="GO" id="GO:0004077">
    <property type="term" value="F:biotin--[biotin carboxyl-carrier protein] ligase activity"/>
    <property type="evidence" value="ECO:0007669"/>
    <property type="project" value="UniProtKB-EC"/>
</dbReference>
<dbReference type="OrthoDB" id="9807064at2"/>
<dbReference type="Pfam" id="PF02237">
    <property type="entry name" value="BPL_C"/>
    <property type="match status" value="1"/>
</dbReference>
<dbReference type="PANTHER" id="PTHR12835">
    <property type="entry name" value="BIOTIN PROTEIN LIGASE"/>
    <property type="match status" value="1"/>
</dbReference>
<keyword evidence="7" id="KW-1185">Reference proteome</keyword>
<keyword evidence="1 6" id="KW-0436">Ligase</keyword>
<dbReference type="CDD" id="cd16442">
    <property type="entry name" value="BPL"/>
    <property type="match status" value="1"/>
</dbReference>
<evidence type="ECO:0000256" key="2">
    <source>
        <dbReference type="ARBA" id="ARBA00023267"/>
    </source>
</evidence>
<gene>
    <name evidence="6" type="primary">birA</name>
    <name evidence="6" type="ORF">So717_02960</name>
</gene>
<dbReference type="PANTHER" id="PTHR12835:SF5">
    <property type="entry name" value="BIOTIN--PROTEIN LIGASE"/>
    <property type="match status" value="1"/>
</dbReference>
<sequence>MPWPEGYGRVICQEVGSTLDEAVRLAQAEAAPFWVLAHRQTAARGRRGRPWAMPEGNFAATLVLRHYQAPGVAALRSFVMSLALREAFVEVCGREDAFALKWPNDVLLRGGKVAGILLESAGHGRAVGPLAIGVGVNLVAAPKPDEVEAGAIPPVSLRETTGQTVGAEVFLDALARAYAPLEQQFSTLGFAPIRAAWLQHAARLGETVVARTGREEITGTFEDVDSSGNLMLRTSKELRAIAAADVFF</sequence>
<protein>
    <recommendedName>
        <fullName evidence="3">biotin--[biotin carboxyl-carrier protein] ligase</fullName>
        <ecNumber evidence="3">6.3.4.15</ecNumber>
    </recommendedName>
</protein>
<comment type="catalytic activity">
    <reaction evidence="4">
        <text>biotin + L-lysyl-[protein] + ATP = N(6)-biotinyl-L-lysyl-[protein] + AMP + diphosphate + H(+)</text>
        <dbReference type="Rhea" id="RHEA:11756"/>
        <dbReference type="Rhea" id="RHEA-COMP:9752"/>
        <dbReference type="Rhea" id="RHEA-COMP:10505"/>
        <dbReference type="ChEBI" id="CHEBI:15378"/>
        <dbReference type="ChEBI" id="CHEBI:29969"/>
        <dbReference type="ChEBI" id="CHEBI:30616"/>
        <dbReference type="ChEBI" id="CHEBI:33019"/>
        <dbReference type="ChEBI" id="CHEBI:57586"/>
        <dbReference type="ChEBI" id="CHEBI:83144"/>
        <dbReference type="ChEBI" id="CHEBI:456215"/>
        <dbReference type="EC" id="6.3.4.15"/>
    </reaction>
</comment>
<evidence type="ECO:0000256" key="4">
    <source>
        <dbReference type="ARBA" id="ARBA00047846"/>
    </source>
</evidence>
<evidence type="ECO:0000313" key="6">
    <source>
        <dbReference type="EMBL" id="GFE48543.1"/>
    </source>
</evidence>
<comment type="caution">
    <text evidence="6">The sequence shown here is derived from an EMBL/GenBank/DDBJ whole genome shotgun (WGS) entry which is preliminary data.</text>
</comment>
<evidence type="ECO:0000313" key="7">
    <source>
        <dbReference type="Proteomes" id="UP000436522"/>
    </source>
</evidence>
<proteinExistence type="predicted"/>
<dbReference type="SUPFAM" id="SSF55681">
    <property type="entry name" value="Class II aaRS and biotin synthetases"/>
    <property type="match status" value="1"/>
</dbReference>
<dbReference type="RefSeq" id="WP_159974437.1">
    <property type="nucleotide sequence ID" value="NZ_BLIV01000001.1"/>
</dbReference>
<evidence type="ECO:0000256" key="3">
    <source>
        <dbReference type="ARBA" id="ARBA00024227"/>
    </source>
</evidence>
<dbReference type="InterPro" id="IPR004408">
    <property type="entry name" value="Biotin_CoA_COase_ligase"/>
</dbReference>
<evidence type="ECO:0000256" key="1">
    <source>
        <dbReference type="ARBA" id="ARBA00022598"/>
    </source>
</evidence>
<dbReference type="EMBL" id="BLIV01000001">
    <property type="protein sequence ID" value="GFE48543.1"/>
    <property type="molecule type" value="Genomic_DNA"/>
</dbReference>
<dbReference type="NCBIfam" id="TIGR00121">
    <property type="entry name" value="birA_ligase"/>
    <property type="match status" value="1"/>
</dbReference>
<organism evidence="6 7">
    <name type="scientific">Roseobacter cerasinus</name>
    <dbReference type="NCBI Taxonomy" id="2602289"/>
    <lineage>
        <taxon>Bacteria</taxon>
        <taxon>Pseudomonadati</taxon>
        <taxon>Pseudomonadota</taxon>
        <taxon>Alphaproteobacteria</taxon>
        <taxon>Rhodobacterales</taxon>
        <taxon>Roseobacteraceae</taxon>
        <taxon>Roseobacter</taxon>
    </lineage>
</organism>
<dbReference type="AlphaFoldDB" id="A0A640VJM6"/>
<dbReference type="GO" id="GO:0005737">
    <property type="term" value="C:cytoplasm"/>
    <property type="evidence" value="ECO:0007669"/>
    <property type="project" value="TreeGrafter"/>
</dbReference>
<reference evidence="6 7" key="1">
    <citation type="submission" date="2019-12" db="EMBL/GenBank/DDBJ databases">
        <title>Roseobacter cerasinus sp. nov., isolated from seawater around aquaculture.</title>
        <authorList>
            <person name="Muramatsu S."/>
            <person name="Takabe Y."/>
            <person name="Mori K."/>
            <person name="Takaichi S."/>
            <person name="Hanada S."/>
        </authorList>
    </citation>
    <scope>NUCLEOTIDE SEQUENCE [LARGE SCALE GENOMIC DNA]</scope>
    <source>
        <strain evidence="6 7">AI77</strain>
    </source>
</reference>
<keyword evidence="2" id="KW-0092">Biotin</keyword>